<keyword evidence="2" id="KW-0808">Transferase</keyword>
<keyword evidence="2" id="KW-0012">Acyltransferase</keyword>
<evidence type="ECO:0000313" key="3">
    <source>
        <dbReference type="Proteomes" id="UP001595735"/>
    </source>
</evidence>
<dbReference type="EC" id="2.3.2.-" evidence="2"/>
<dbReference type="Pfam" id="PF06094">
    <property type="entry name" value="GGACT"/>
    <property type="match status" value="1"/>
</dbReference>
<dbReference type="Gene3D" id="3.10.490.10">
    <property type="entry name" value="Gamma-glutamyl cyclotransferase-like"/>
    <property type="match status" value="1"/>
</dbReference>
<dbReference type="InterPro" id="IPR036568">
    <property type="entry name" value="GGCT-like_sf"/>
</dbReference>
<protein>
    <submittedName>
        <fullName evidence="2">Gamma-glutamylcyclotransferase family protein</fullName>
        <ecNumber evidence="2">2.3.2.-</ecNumber>
    </submittedName>
</protein>
<reference evidence="3" key="1">
    <citation type="journal article" date="2019" name="Int. J. Syst. Evol. Microbiol.">
        <title>The Global Catalogue of Microorganisms (GCM) 10K type strain sequencing project: providing services to taxonomists for standard genome sequencing and annotation.</title>
        <authorList>
            <consortium name="The Broad Institute Genomics Platform"/>
            <consortium name="The Broad Institute Genome Sequencing Center for Infectious Disease"/>
            <person name="Wu L."/>
            <person name="Ma J."/>
        </authorList>
    </citation>
    <scope>NUCLEOTIDE SEQUENCE [LARGE SCALE GENOMIC DNA]</scope>
    <source>
        <strain evidence="3">CECT 7798</strain>
    </source>
</reference>
<dbReference type="InterPro" id="IPR013024">
    <property type="entry name" value="GGCT-like"/>
</dbReference>
<sequence length="114" mass="13164">MPYLFSYGTLQKEQVQIETFGRILQGEKDTLSQYRLGVLEITDPEVLRKSGQKYHPVLEFSENNDDEVEGVLFEVTEAEILQADEYEVDDYKRIETVFKSGKKGFIYVAASSRK</sequence>
<name>A0ABV7XX48_9FLAO</name>
<evidence type="ECO:0000259" key="1">
    <source>
        <dbReference type="Pfam" id="PF06094"/>
    </source>
</evidence>
<dbReference type="InterPro" id="IPR009288">
    <property type="entry name" value="AIG2-like_dom"/>
</dbReference>
<dbReference type="Proteomes" id="UP001595735">
    <property type="component" value="Unassembled WGS sequence"/>
</dbReference>
<comment type="caution">
    <text evidence="2">The sequence shown here is derived from an EMBL/GenBank/DDBJ whole genome shotgun (WGS) entry which is preliminary data.</text>
</comment>
<proteinExistence type="predicted"/>
<feature type="domain" description="Gamma-glutamylcyclotransferase AIG2-like" evidence="1">
    <location>
        <begin position="4"/>
        <end position="110"/>
    </location>
</feature>
<dbReference type="GO" id="GO:0016746">
    <property type="term" value="F:acyltransferase activity"/>
    <property type="evidence" value="ECO:0007669"/>
    <property type="project" value="UniProtKB-KW"/>
</dbReference>
<evidence type="ECO:0000313" key="2">
    <source>
        <dbReference type="EMBL" id="MFC3756921.1"/>
    </source>
</evidence>
<dbReference type="CDD" id="cd06661">
    <property type="entry name" value="GGCT_like"/>
    <property type="match status" value="1"/>
</dbReference>
<dbReference type="EMBL" id="JBHRYO010000002">
    <property type="protein sequence ID" value="MFC3756921.1"/>
    <property type="molecule type" value="Genomic_DNA"/>
</dbReference>
<dbReference type="RefSeq" id="WP_290297774.1">
    <property type="nucleotide sequence ID" value="NZ_JAUFQR010000001.1"/>
</dbReference>
<accession>A0ABV7XX48</accession>
<gene>
    <name evidence="2" type="ORF">ACFONJ_13155</name>
</gene>
<keyword evidence="3" id="KW-1185">Reference proteome</keyword>
<dbReference type="SUPFAM" id="SSF110857">
    <property type="entry name" value="Gamma-glutamyl cyclotransferase-like"/>
    <property type="match status" value="1"/>
</dbReference>
<organism evidence="2 3">
    <name type="scientific">Chryseobacterium tructae</name>
    <dbReference type="NCBI Taxonomy" id="1037380"/>
    <lineage>
        <taxon>Bacteria</taxon>
        <taxon>Pseudomonadati</taxon>
        <taxon>Bacteroidota</taxon>
        <taxon>Flavobacteriia</taxon>
        <taxon>Flavobacteriales</taxon>
        <taxon>Weeksellaceae</taxon>
        <taxon>Chryseobacterium group</taxon>
        <taxon>Chryseobacterium</taxon>
    </lineage>
</organism>